<sequence length="79" mass="9317">MTMEEEPPPPHPPMQISTVFLLLRKKAVDFLNYVLRLLLFYYCFINKPAVSWNLCLTIAVKSKVFSIFVELYSMLLFEQ</sequence>
<reference evidence="1" key="2">
    <citation type="journal article" date="2015" name="Fish Shellfish Immunol.">
        <title>Early steps in the European eel (Anguilla anguilla)-Vibrio vulnificus interaction in the gills: Role of the RtxA13 toxin.</title>
        <authorList>
            <person name="Callol A."/>
            <person name="Pajuelo D."/>
            <person name="Ebbesson L."/>
            <person name="Teles M."/>
            <person name="MacKenzie S."/>
            <person name="Amaro C."/>
        </authorList>
    </citation>
    <scope>NUCLEOTIDE SEQUENCE</scope>
</reference>
<dbReference type="EMBL" id="GBXM01013025">
    <property type="protein sequence ID" value="JAH95552.1"/>
    <property type="molecule type" value="Transcribed_RNA"/>
</dbReference>
<dbReference type="AlphaFoldDB" id="A0A0E9WYI8"/>
<accession>A0A0E9WYI8</accession>
<name>A0A0E9WYI8_ANGAN</name>
<evidence type="ECO:0000313" key="1">
    <source>
        <dbReference type="EMBL" id="JAH95552.1"/>
    </source>
</evidence>
<proteinExistence type="predicted"/>
<reference evidence="1" key="1">
    <citation type="submission" date="2014-11" db="EMBL/GenBank/DDBJ databases">
        <authorList>
            <person name="Amaro Gonzalez C."/>
        </authorList>
    </citation>
    <scope>NUCLEOTIDE SEQUENCE</scope>
</reference>
<protein>
    <submittedName>
        <fullName evidence="1">Uncharacterized protein</fullName>
    </submittedName>
</protein>
<organism evidence="1">
    <name type="scientific">Anguilla anguilla</name>
    <name type="common">European freshwater eel</name>
    <name type="synonym">Muraena anguilla</name>
    <dbReference type="NCBI Taxonomy" id="7936"/>
    <lineage>
        <taxon>Eukaryota</taxon>
        <taxon>Metazoa</taxon>
        <taxon>Chordata</taxon>
        <taxon>Craniata</taxon>
        <taxon>Vertebrata</taxon>
        <taxon>Euteleostomi</taxon>
        <taxon>Actinopterygii</taxon>
        <taxon>Neopterygii</taxon>
        <taxon>Teleostei</taxon>
        <taxon>Anguilliformes</taxon>
        <taxon>Anguillidae</taxon>
        <taxon>Anguilla</taxon>
    </lineage>
</organism>